<feature type="compositionally biased region" description="Gly residues" evidence="1">
    <location>
        <begin position="317"/>
        <end position="326"/>
    </location>
</feature>
<accession>K0REW9</accession>
<feature type="chain" id="PRO_5003839157" description="WSC domain-containing protein" evidence="2">
    <location>
        <begin position="21"/>
        <end position="326"/>
    </location>
</feature>
<evidence type="ECO:0000313" key="4">
    <source>
        <dbReference type="Proteomes" id="UP000266841"/>
    </source>
</evidence>
<feature type="region of interest" description="Disordered" evidence="1">
    <location>
        <begin position="69"/>
        <end position="90"/>
    </location>
</feature>
<keyword evidence="2" id="KW-0732">Signal</keyword>
<dbReference type="EMBL" id="AGNL01041041">
    <property type="protein sequence ID" value="EJK51770.1"/>
    <property type="molecule type" value="Genomic_DNA"/>
</dbReference>
<keyword evidence="4" id="KW-1185">Reference proteome</keyword>
<evidence type="ECO:0008006" key="5">
    <source>
        <dbReference type="Google" id="ProtNLM"/>
    </source>
</evidence>
<evidence type="ECO:0000313" key="3">
    <source>
        <dbReference type="EMBL" id="EJK51770.1"/>
    </source>
</evidence>
<name>K0REW9_THAOC</name>
<evidence type="ECO:0000256" key="2">
    <source>
        <dbReference type="SAM" id="SignalP"/>
    </source>
</evidence>
<proteinExistence type="predicted"/>
<feature type="non-terminal residue" evidence="3">
    <location>
        <position position="326"/>
    </location>
</feature>
<evidence type="ECO:0000256" key="1">
    <source>
        <dbReference type="SAM" id="MobiDB-lite"/>
    </source>
</evidence>
<sequence>MKFPVLFPALFASSIASASAADINGYTGSDYTFVGVGHCLQAIPEGRSATLHYSLAAIYNNQLLGLGLSSSPQAGPDPSEWSPRSEDRRRDGGFLSVAKKIFRARSPWTNAPHTVSRLAASMVKLVLIQMQAIACADTPMDLVPSALPPRKDYHGIPTHGGDWSHNAATLPAPFTMDECAAYCLGFPNTEGLVAMEGRIGDCLCRYTDGTGPESATSEAGLSYNSDASGPVGGTTGSTVAICWTYNWAFGNPTKSPSKAPTGSPHVPTTSPTKSPAGSPSQGPSQGPSTSVVATAGGAAIPEDSLYYPDWSKSDGGCKTGGGQPHI</sequence>
<dbReference type="AlphaFoldDB" id="K0REW9"/>
<gene>
    <name evidence="3" type="ORF">THAOC_29030</name>
</gene>
<organism evidence="3 4">
    <name type="scientific">Thalassiosira oceanica</name>
    <name type="common">Marine diatom</name>
    <dbReference type="NCBI Taxonomy" id="159749"/>
    <lineage>
        <taxon>Eukaryota</taxon>
        <taxon>Sar</taxon>
        <taxon>Stramenopiles</taxon>
        <taxon>Ochrophyta</taxon>
        <taxon>Bacillariophyta</taxon>
        <taxon>Coscinodiscophyceae</taxon>
        <taxon>Thalassiosirophycidae</taxon>
        <taxon>Thalassiosirales</taxon>
        <taxon>Thalassiosiraceae</taxon>
        <taxon>Thalassiosira</taxon>
    </lineage>
</organism>
<feature type="region of interest" description="Disordered" evidence="1">
    <location>
        <begin position="255"/>
        <end position="326"/>
    </location>
</feature>
<comment type="caution">
    <text evidence="3">The sequence shown here is derived from an EMBL/GenBank/DDBJ whole genome shotgun (WGS) entry which is preliminary data.</text>
</comment>
<feature type="compositionally biased region" description="Polar residues" evidence="1">
    <location>
        <begin position="255"/>
        <end position="273"/>
    </location>
</feature>
<feature type="signal peptide" evidence="2">
    <location>
        <begin position="1"/>
        <end position="20"/>
    </location>
</feature>
<protein>
    <recommendedName>
        <fullName evidence="5">WSC domain-containing protein</fullName>
    </recommendedName>
</protein>
<feature type="compositionally biased region" description="Low complexity" evidence="1">
    <location>
        <begin position="274"/>
        <end position="290"/>
    </location>
</feature>
<reference evidence="3 4" key="1">
    <citation type="journal article" date="2012" name="Genome Biol.">
        <title>Genome and low-iron response of an oceanic diatom adapted to chronic iron limitation.</title>
        <authorList>
            <person name="Lommer M."/>
            <person name="Specht M."/>
            <person name="Roy A.S."/>
            <person name="Kraemer L."/>
            <person name="Andreson R."/>
            <person name="Gutowska M.A."/>
            <person name="Wolf J."/>
            <person name="Bergner S.V."/>
            <person name="Schilhabel M.B."/>
            <person name="Klostermeier U.C."/>
            <person name="Beiko R.G."/>
            <person name="Rosenstiel P."/>
            <person name="Hippler M."/>
            <person name="Laroche J."/>
        </authorList>
    </citation>
    <scope>NUCLEOTIDE SEQUENCE [LARGE SCALE GENOMIC DNA]</scope>
    <source>
        <strain evidence="3 4">CCMP1005</strain>
    </source>
</reference>
<dbReference type="Proteomes" id="UP000266841">
    <property type="component" value="Unassembled WGS sequence"/>
</dbReference>